<proteinExistence type="predicted"/>
<organism evidence="3 4">
    <name type="scientific">Sphingobium yanoikuyae</name>
    <name type="common">Sphingomonas yanoikuyae</name>
    <dbReference type="NCBI Taxonomy" id="13690"/>
    <lineage>
        <taxon>Bacteria</taxon>
        <taxon>Pseudomonadati</taxon>
        <taxon>Pseudomonadota</taxon>
        <taxon>Alphaproteobacteria</taxon>
        <taxon>Sphingomonadales</taxon>
        <taxon>Sphingomonadaceae</taxon>
        <taxon>Sphingobium</taxon>
    </lineage>
</organism>
<feature type="domain" description="TehB/YeaR-like" evidence="2">
    <location>
        <begin position="41"/>
        <end position="119"/>
    </location>
</feature>
<sequence>MGRGLLVPRGHPHQPRGGALRRTSGVTTTVPGLPEGLQLYKRTDTFSEETIPKGLLNVHSTKDGVWGVITVESGSLRYRVTDNRREPFEKVLTPEDSPGVVEPTIQHNVTPLGSVCFHVAFYRAVR</sequence>
<dbReference type="EMBL" id="CP047218">
    <property type="protein sequence ID" value="QHD69670.1"/>
    <property type="molecule type" value="Genomic_DNA"/>
</dbReference>
<accession>A0A6P1GMP6</accession>
<evidence type="ECO:0000256" key="1">
    <source>
        <dbReference type="SAM" id="MobiDB-lite"/>
    </source>
</evidence>
<dbReference type="InterPro" id="IPR014710">
    <property type="entry name" value="RmlC-like_jellyroll"/>
</dbReference>
<dbReference type="Pfam" id="PF09313">
    <property type="entry name" value="TehB-like"/>
    <property type="match status" value="1"/>
</dbReference>
<name>A0A6P1GMP6_SPHYA</name>
<dbReference type="AlphaFoldDB" id="A0A6P1GMP6"/>
<dbReference type="Gene3D" id="2.60.120.10">
    <property type="entry name" value="Jelly Rolls"/>
    <property type="match status" value="1"/>
</dbReference>
<dbReference type="RefSeq" id="WP_159367769.1">
    <property type="nucleotide sequence ID" value="NZ_CP047218.1"/>
</dbReference>
<dbReference type="InterPro" id="IPR015392">
    <property type="entry name" value="TehB/YeaR-like_dom"/>
</dbReference>
<protein>
    <submittedName>
        <fullName evidence="3">DUF1971 domain-containing protein</fullName>
    </submittedName>
</protein>
<evidence type="ECO:0000313" key="3">
    <source>
        <dbReference type="EMBL" id="QHD69670.1"/>
    </source>
</evidence>
<evidence type="ECO:0000259" key="2">
    <source>
        <dbReference type="Pfam" id="PF09313"/>
    </source>
</evidence>
<dbReference type="SUPFAM" id="SSF51197">
    <property type="entry name" value="Clavaminate synthase-like"/>
    <property type="match status" value="1"/>
</dbReference>
<evidence type="ECO:0000313" key="4">
    <source>
        <dbReference type="Proteomes" id="UP000464086"/>
    </source>
</evidence>
<dbReference type="Proteomes" id="UP000464086">
    <property type="component" value="Chromosome"/>
</dbReference>
<gene>
    <name evidence="3" type="ORF">GS397_23285</name>
</gene>
<feature type="region of interest" description="Disordered" evidence="1">
    <location>
        <begin position="1"/>
        <end position="28"/>
    </location>
</feature>
<reference evidence="3 4" key="1">
    <citation type="submission" date="2019-12" db="EMBL/GenBank/DDBJ databases">
        <title>Functional and genomic insights into the Sphingobium yanoikuyae YC-JY1, a bacterium efficiently degrading bisphenol A.</title>
        <authorList>
            <person name="Jia Y."/>
            <person name="Li X."/>
            <person name="Wang J."/>
            <person name="Eltoukhy A."/>
            <person name="Lamraoui I."/>
            <person name="Yan Y."/>
        </authorList>
    </citation>
    <scope>NUCLEOTIDE SEQUENCE [LARGE SCALE GENOMIC DNA]</scope>
    <source>
        <strain evidence="3 4">YC-JY1</strain>
    </source>
</reference>